<proteinExistence type="predicted"/>
<accession>A0A8B6XCS6</accession>
<evidence type="ECO:0000313" key="2">
    <source>
        <dbReference type="RefSeq" id="WP_156924487.1"/>
    </source>
</evidence>
<dbReference type="Proteomes" id="UP000675920">
    <property type="component" value="Unplaced"/>
</dbReference>
<evidence type="ECO:0000313" key="1">
    <source>
        <dbReference type="Proteomes" id="UP000675920"/>
    </source>
</evidence>
<sequence length="46" mass="4600">MIYPRHDRVRGALVGGGNRCGSIVADPVAAVIGGAALTASDFGLFA</sequence>
<protein>
    <submittedName>
        <fullName evidence="2">Uncharacterized protein</fullName>
    </submittedName>
</protein>
<dbReference type="RefSeq" id="WP_156924487.1">
    <property type="nucleotide sequence ID" value="NZ_AXWS01000019.1"/>
</dbReference>
<reference evidence="2" key="1">
    <citation type="submission" date="2025-08" db="UniProtKB">
        <authorList>
            <consortium name="RefSeq"/>
        </authorList>
    </citation>
    <scope>IDENTIFICATION</scope>
</reference>
<dbReference type="AlphaFoldDB" id="A0A8B6XCS6"/>
<keyword evidence="1" id="KW-1185">Reference proteome</keyword>
<name>A0A8B6XCS6_9BURK</name>
<organism evidence="1 2">
    <name type="scientific">Derxia gummosa DSM 723</name>
    <dbReference type="NCBI Taxonomy" id="1121388"/>
    <lineage>
        <taxon>Bacteria</taxon>
        <taxon>Pseudomonadati</taxon>
        <taxon>Pseudomonadota</taxon>
        <taxon>Betaproteobacteria</taxon>
        <taxon>Burkholderiales</taxon>
        <taxon>Alcaligenaceae</taxon>
        <taxon>Derxia</taxon>
    </lineage>
</organism>